<reference evidence="2" key="1">
    <citation type="submission" date="2018-05" db="EMBL/GenBank/DDBJ databases">
        <title>Draft genome of Mucuna pruriens seed.</title>
        <authorList>
            <person name="Nnadi N.E."/>
            <person name="Vos R."/>
            <person name="Hasami M.H."/>
            <person name="Devisetty U.K."/>
            <person name="Aguiy J.C."/>
        </authorList>
    </citation>
    <scope>NUCLEOTIDE SEQUENCE [LARGE SCALE GENOMIC DNA]</scope>
    <source>
        <strain evidence="2">JCA_2017</strain>
    </source>
</reference>
<gene>
    <name evidence="2" type="ORF">CR513_31936</name>
</gene>
<dbReference type="EMBL" id="QJKJ01006444">
    <property type="protein sequence ID" value="RDX86703.1"/>
    <property type="molecule type" value="Genomic_DNA"/>
</dbReference>
<proteinExistence type="predicted"/>
<feature type="region of interest" description="Disordered" evidence="1">
    <location>
        <begin position="47"/>
        <end position="69"/>
    </location>
</feature>
<feature type="compositionally biased region" description="Polar residues" evidence="1">
    <location>
        <begin position="58"/>
        <end position="67"/>
    </location>
</feature>
<feature type="compositionally biased region" description="Polar residues" evidence="1">
    <location>
        <begin position="107"/>
        <end position="116"/>
    </location>
</feature>
<evidence type="ECO:0000313" key="3">
    <source>
        <dbReference type="Proteomes" id="UP000257109"/>
    </source>
</evidence>
<name>A0A371G8K2_MUCPR</name>
<dbReference type="AlphaFoldDB" id="A0A371G8K2"/>
<feature type="region of interest" description="Disordered" evidence="1">
    <location>
        <begin position="107"/>
        <end position="136"/>
    </location>
</feature>
<feature type="compositionally biased region" description="Polar residues" evidence="1">
    <location>
        <begin position="126"/>
        <end position="136"/>
    </location>
</feature>
<feature type="non-terminal residue" evidence="2">
    <location>
        <position position="1"/>
    </location>
</feature>
<comment type="caution">
    <text evidence="2">The sequence shown here is derived from an EMBL/GenBank/DDBJ whole genome shotgun (WGS) entry which is preliminary data.</text>
</comment>
<evidence type="ECO:0000313" key="2">
    <source>
        <dbReference type="EMBL" id="RDX86703.1"/>
    </source>
</evidence>
<protein>
    <submittedName>
        <fullName evidence="2">Uncharacterized protein</fullName>
    </submittedName>
</protein>
<organism evidence="2 3">
    <name type="scientific">Mucuna pruriens</name>
    <name type="common">Velvet bean</name>
    <name type="synonym">Dolichos pruriens</name>
    <dbReference type="NCBI Taxonomy" id="157652"/>
    <lineage>
        <taxon>Eukaryota</taxon>
        <taxon>Viridiplantae</taxon>
        <taxon>Streptophyta</taxon>
        <taxon>Embryophyta</taxon>
        <taxon>Tracheophyta</taxon>
        <taxon>Spermatophyta</taxon>
        <taxon>Magnoliopsida</taxon>
        <taxon>eudicotyledons</taxon>
        <taxon>Gunneridae</taxon>
        <taxon>Pentapetalae</taxon>
        <taxon>rosids</taxon>
        <taxon>fabids</taxon>
        <taxon>Fabales</taxon>
        <taxon>Fabaceae</taxon>
        <taxon>Papilionoideae</taxon>
        <taxon>50 kb inversion clade</taxon>
        <taxon>NPAAA clade</taxon>
        <taxon>indigoferoid/millettioid clade</taxon>
        <taxon>Phaseoleae</taxon>
        <taxon>Mucuna</taxon>
    </lineage>
</organism>
<dbReference type="Proteomes" id="UP000257109">
    <property type="component" value="Unassembled WGS sequence"/>
</dbReference>
<evidence type="ECO:0000256" key="1">
    <source>
        <dbReference type="SAM" id="MobiDB-lite"/>
    </source>
</evidence>
<keyword evidence="3" id="KW-1185">Reference proteome</keyword>
<accession>A0A371G8K2</accession>
<sequence length="170" mass="19212">MGNNRIKIGHLIASSMEDNHFSQDRFRGHMQLNNSDPYRIHIRDKQAPPLQQQQQQQRVPTQGNSPSLEDLMNNLEFQQSVSSSNMQFQQNMTATIQDLKTQIGQLANTQPPLSNHNKSERKRQCSHSSNSCRDQLKPTLSQGRLAVLARDSCPIAISISDHLGKEAIVK</sequence>